<evidence type="ECO:0000313" key="2">
    <source>
        <dbReference type="Proteomes" id="UP000027135"/>
    </source>
</evidence>
<dbReference type="PANTHER" id="PTHR21398">
    <property type="entry name" value="AGAP007094-PA"/>
    <property type="match status" value="1"/>
</dbReference>
<dbReference type="EMBL" id="KK852460">
    <property type="protein sequence ID" value="KDR23465.1"/>
    <property type="molecule type" value="Genomic_DNA"/>
</dbReference>
<evidence type="ECO:0000313" key="1">
    <source>
        <dbReference type="EMBL" id="KDR23465.1"/>
    </source>
</evidence>
<organism evidence="1 2">
    <name type="scientific">Zootermopsis nevadensis</name>
    <name type="common">Dampwood termite</name>
    <dbReference type="NCBI Taxonomy" id="136037"/>
    <lineage>
        <taxon>Eukaryota</taxon>
        <taxon>Metazoa</taxon>
        <taxon>Ecdysozoa</taxon>
        <taxon>Arthropoda</taxon>
        <taxon>Hexapoda</taxon>
        <taxon>Insecta</taxon>
        <taxon>Pterygota</taxon>
        <taxon>Neoptera</taxon>
        <taxon>Polyneoptera</taxon>
        <taxon>Dictyoptera</taxon>
        <taxon>Blattodea</taxon>
        <taxon>Blattoidea</taxon>
        <taxon>Termitoidae</taxon>
        <taxon>Termopsidae</taxon>
        <taxon>Zootermopsis</taxon>
    </lineage>
</organism>
<keyword evidence="2" id="KW-1185">Reference proteome</keyword>
<dbReference type="eggNOG" id="ENOG502SSWW">
    <property type="taxonomic scope" value="Eukaryota"/>
</dbReference>
<dbReference type="AlphaFoldDB" id="A0A067RRZ1"/>
<protein>
    <submittedName>
        <fullName evidence="1">Uncharacterized protein</fullName>
    </submittedName>
</protein>
<dbReference type="PANTHER" id="PTHR21398:SF6">
    <property type="entry name" value="AGAP007094-PA"/>
    <property type="match status" value="1"/>
</dbReference>
<sequence>MLYEHGNIGSTSVEMSLAVSPLRKLLFIITALDTVILTSSTRQQSDLEPVLHRQRRDLLFPAMVFPSGTVFQINFAVQTPVLVPNKTLAISLGIQFNFVLPTNATEFRQKNVTRPKRDIGEALLSMYLPFEALLQEYGFDGRTCLLRSICETARSPFNHEDKGLLEEIAHAVLTPSSEPSIAGLYCDGNYSSLKYQSEEVPYLAAECFGMSGGNCRIRYADCPESPLDFISRIINDETILSEEQ</sequence>
<dbReference type="InParanoid" id="A0A067RRZ1"/>
<dbReference type="InterPro" id="IPR006631">
    <property type="entry name" value="DM4_12"/>
</dbReference>
<dbReference type="STRING" id="136037.A0A067RRZ1"/>
<dbReference type="Pfam" id="PF07841">
    <property type="entry name" value="DM4_12"/>
    <property type="match status" value="1"/>
</dbReference>
<accession>A0A067RRZ1</accession>
<proteinExistence type="predicted"/>
<reference evidence="1 2" key="1">
    <citation type="journal article" date="2014" name="Nat. Commun.">
        <title>Molecular traces of alternative social organization in a termite genome.</title>
        <authorList>
            <person name="Terrapon N."/>
            <person name="Li C."/>
            <person name="Robertson H.M."/>
            <person name="Ji L."/>
            <person name="Meng X."/>
            <person name="Booth W."/>
            <person name="Chen Z."/>
            <person name="Childers C.P."/>
            <person name="Glastad K.M."/>
            <person name="Gokhale K."/>
            <person name="Gowin J."/>
            <person name="Gronenberg W."/>
            <person name="Hermansen R.A."/>
            <person name="Hu H."/>
            <person name="Hunt B.G."/>
            <person name="Huylmans A.K."/>
            <person name="Khalil S.M."/>
            <person name="Mitchell R.D."/>
            <person name="Munoz-Torres M.C."/>
            <person name="Mustard J.A."/>
            <person name="Pan H."/>
            <person name="Reese J.T."/>
            <person name="Scharf M.E."/>
            <person name="Sun F."/>
            <person name="Vogel H."/>
            <person name="Xiao J."/>
            <person name="Yang W."/>
            <person name="Yang Z."/>
            <person name="Yang Z."/>
            <person name="Zhou J."/>
            <person name="Zhu J."/>
            <person name="Brent C.S."/>
            <person name="Elsik C.G."/>
            <person name="Goodisman M.A."/>
            <person name="Liberles D.A."/>
            <person name="Roe R.M."/>
            <person name="Vargo E.L."/>
            <person name="Vilcinskas A."/>
            <person name="Wang J."/>
            <person name="Bornberg-Bauer E."/>
            <person name="Korb J."/>
            <person name="Zhang G."/>
            <person name="Liebig J."/>
        </authorList>
    </citation>
    <scope>NUCLEOTIDE SEQUENCE [LARGE SCALE GENOMIC DNA]</scope>
    <source>
        <tissue evidence="1">Whole organism</tissue>
    </source>
</reference>
<dbReference type="OMA" id="ICEIAQF"/>
<gene>
    <name evidence="1" type="ORF">L798_08667</name>
</gene>
<dbReference type="Proteomes" id="UP000027135">
    <property type="component" value="Unassembled WGS sequence"/>
</dbReference>
<dbReference type="SMART" id="SM00718">
    <property type="entry name" value="DM4_12"/>
    <property type="match status" value="1"/>
</dbReference>
<name>A0A067RRZ1_ZOONE</name>